<proteinExistence type="evidence at transcript level"/>
<dbReference type="EMBL" id="GAMD01002168">
    <property type="protein sequence ID" value="JAA99422.1"/>
    <property type="molecule type" value="mRNA"/>
</dbReference>
<accession>T1E950</accession>
<keyword evidence="1" id="KW-1133">Transmembrane helix</keyword>
<dbReference type="AlphaFoldDB" id="T1E950"/>
<evidence type="ECO:0000256" key="1">
    <source>
        <dbReference type="SAM" id="Phobius"/>
    </source>
</evidence>
<keyword evidence="1" id="KW-0812">Transmembrane</keyword>
<evidence type="ECO:0000313" key="2">
    <source>
        <dbReference type="EMBL" id="JAA99422.1"/>
    </source>
</evidence>
<protein>
    <submittedName>
        <fullName evidence="2">Uncharacterized protein</fullName>
    </submittedName>
</protein>
<keyword evidence="1" id="KW-0472">Membrane</keyword>
<organism evidence="2">
    <name type="scientific">Anopheles aquasalis</name>
    <name type="common">Malaria mosquito</name>
    <dbReference type="NCBI Taxonomy" id="42839"/>
    <lineage>
        <taxon>Eukaryota</taxon>
        <taxon>Metazoa</taxon>
        <taxon>Ecdysozoa</taxon>
        <taxon>Arthropoda</taxon>
        <taxon>Hexapoda</taxon>
        <taxon>Insecta</taxon>
        <taxon>Pterygota</taxon>
        <taxon>Neoptera</taxon>
        <taxon>Endopterygota</taxon>
        <taxon>Diptera</taxon>
        <taxon>Nematocera</taxon>
        <taxon>Culicoidea</taxon>
        <taxon>Culicidae</taxon>
        <taxon>Anophelinae</taxon>
        <taxon>Anopheles</taxon>
    </lineage>
</organism>
<sequence>MRAAGLVGCWVHECSGEEDKFTTKIVCVRGHSKWREWVTFFNFKLFLLSLNIVHICEIIQSVFFFLLALIPSQSYSRWEFEEKPRKNPFVLGHAVTIDSLFLFTLSSLLHSRRFNKVVE</sequence>
<reference evidence="2" key="1">
    <citation type="submission" date="2013-07" db="EMBL/GenBank/DDBJ databases">
        <title>Transcriptome sequencing and developmental regulation of gene expression in Anopheles aquasalis.</title>
        <authorList>
            <consortium name="Brazilian Malaria Network (MCT/CNPq/MS/SCTIE/DECIT/PRONEX 555648/2009-5) and Research Network on Bioactive Molecules from Arthropod Vectors (NAP-MOBIARVE"/>
            <consortium name="University of Sao Paulo)"/>
            <person name="Marinotti O."/>
            <person name="Ribeiro J.M.C."/>
            <person name="Costa-da-Silva A.L."/>
            <person name="Silva M.C.P."/>
            <person name="Lopes A.R."/>
            <person name="Barros M.S."/>
            <person name="Sa-Nunes A."/>
            <person name="Konjin B.B."/>
            <person name="Carvalho E."/>
            <person name="Suesdek L."/>
            <person name="Silva-Neto M.A.C."/>
            <person name="Capurro M.L."/>
        </authorList>
    </citation>
    <scope>NUCLEOTIDE SEQUENCE</scope>
    <source>
        <tissue evidence="2">Whole body</tissue>
    </source>
</reference>
<name>T1E950_ANOAQ</name>
<feature type="transmembrane region" description="Helical" evidence="1">
    <location>
        <begin position="45"/>
        <end position="70"/>
    </location>
</feature>
<feature type="transmembrane region" description="Helical" evidence="1">
    <location>
        <begin position="90"/>
        <end position="109"/>
    </location>
</feature>